<evidence type="ECO:0000313" key="6">
    <source>
        <dbReference type="Proteomes" id="UP001476798"/>
    </source>
</evidence>
<dbReference type="EMBL" id="JAHRIO010020768">
    <property type="protein sequence ID" value="MEQ2164975.1"/>
    <property type="molecule type" value="Genomic_DNA"/>
</dbReference>
<feature type="compositionally biased region" description="Basic and acidic residues" evidence="3">
    <location>
        <begin position="502"/>
        <end position="511"/>
    </location>
</feature>
<dbReference type="Proteomes" id="UP001476798">
    <property type="component" value="Unassembled WGS sequence"/>
</dbReference>
<evidence type="ECO:0000256" key="2">
    <source>
        <dbReference type="ARBA" id="ARBA00006274"/>
    </source>
</evidence>
<reference evidence="5 6" key="1">
    <citation type="submission" date="2021-06" db="EMBL/GenBank/DDBJ databases">
        <authorList>
            <person name="Palmer J.M."/>
        </authorList>
    </citation>
    <scope>NUCLEOTIDE SEQUENCE [LARGE SCALE GENOMIC DNA]</scope>
    <source>
        <strain evidence="5 6">GA_2019</strain>
        <tissue evidence="5">Muscle</tissue>
    </source>
</reference>
<evidence type="ECO:0000256" key="1">
    <source>
        <dbReference type="ARBA" id="ARBA00004413"/>
    </source>
</evidence>
<keyword evidence="6" id="KW-1185">Reference proteome</keyword>
<name>A0ABV0N0R3_9TELE</name>
<sequence>VFKDELEGLIQDQLTKGNNPSGLLALRQIADLVMASTVGGAGPLTSPISFGMVTPVNDLYSFESPCFAKGEKQSRCKLATLYRLVDLFTWARFTSSYITVRVSKEQDHVLISPQGLSFAEVTAANLEALLLGDVSCFGYHGSLDNKEEKVEFQKALGPTAKVMLLRNHGLLALGETVEEAFHYVYHSQQACEIQVFKLCSLLFNLCRMEKREKFKPRTQGVAVAGVVIDNEVKWKGYRTGYSYRNPIVREKPRSKNDVEIPTTVSAVPSEDSELGLRSPFKFMAQKQQRERTRWLTSPNSYLKVNVPEQSPSGDVSPRTKIMWMKSSQPGNSVGTPIKIEDLNQFVPLNTNPTEVLDRRNQIKEQHRGDQMTPGPKSQLLAGIVVDTRPGPAFIIEDEELTRSLPPNPFNDLTEKILEEYKSLVEGKQQGQEEDEDATDADEMTTFDGSTISLSLSPIMTPAKQDTIANGKDHLSEMEEDLSIEVSKLSVSTSETVEISITTKEKMGEAKTPESQTKSPKKKKNKFRTPSFLKSKKKKEEKGKAEA</sequence>
<evidence type="ECO:0000256" key="3">
    <source>
        <dbReference type="SAM" id="MobiDB-lite"/>
    </source>
</evidence>
<dbReference type="PANTHER" id="PTHR10672">
    <property type="entry name" value="ADDUCIN"/>
    <property type="match status" value="1"/>
</dbReference>
<comment type="subcellular location">
    <subcellularLocation>
        <location evidence="1">Cell membrane</location>
        <topology evidence="1">Peripheral membrane protein</topology>
        <orientation evidence="1">Cytoplasmic side</orientation>
    </subcellularLocation>
</comment>
<dbReference type="SUPFAM" id="SSF53639">
    <property type="entry name" value="AraD/HMP-PK domain-like"/>
    <property type="match status" value="1"/>
</dbReference>
<proteinExistence type="inferred from homology"/>
<dbReference type="PANTHER" id="PTHR10672:SF5">
    <property type="entry name" value="GAMMA-ADDUCIN"/>
    <property type="match status" value="1"/>
</dbReference>
<protein>
    <recommendedName>
        <fullName evidence="4">Class II aldolase/adducin N-terminal domain-containing protein</fullName>
    </recommendedName>
</protein>
<feature type="region of interest" description="Disordered" evidence="3">
    <location>
        <begin position="485"/>
        <end position="546"/>
    </location>
</feature>
<evidence type="ECO:0000259" key="4">
    <source>
        <dbReference type="SMART" id="SM01007"/>
    </source>
</evidence>
<accession>A0ABV0N0R3</accession>
<feature type="domain" description="Class II aldolase/adducin N-terminal" evidence="4">
    <location>
        <begin position="76"/>
        <end position="195"/>
    </location>
</feature>
<comment type="caution">
    <text evidence="5">The sequence shown here is derived from an EMBL/GenBank/DDBJ whole genome shotgun (WGS) entry which is preliminary data.</text>
</comment>
<comment type="similarity">
    <text evidence="2">Belongs to the aldolase class II family. Adducin subfamily.</text>
</comment>
<organism evidence="5 6">
    <name type="scientific">Goodea atripinnis</name>
    <dbReference type="NCBI Taxonomy" id="208336"/>
    <lineage>
        <taxon>Eukaryota</taxon>
        <taxon>Metazoa</taxon>
        <taxon>Chordata</taxon>
        <taxon>Craniata</taxon>
        <taxon>Vertebrata</taxon>
        <taxon>Euteleostomi</taxon>
        <taxon>Actinopterygii</taxon>
        <taxon>Neopterygii</taxon>
        <taxon>Teleostei</taxon>
        <taxon>Neoteleostei</taxon>
        <taxon>Acanthomorphata</taxon>
        <taxon>Ovalentaria</taxon>
        <taxon>Atherinomorphae</taxon>
        <taxon>Cyprinodontiformes</taxon>
        <taxon>Goodeidae</taxon>
        <taxon>Goodea</taxon>
    </lineage>
</organism>
<feature type="compositionally biased region" description="Low complexity" evidence="3">
    <location>
        <begin position="489"/>
        <end position="501"/>
    </location>
</feature>
<dbReference type="SMART" id="SM01007">
    <property type="entry name" value="Aldolase_II"/>
    <property type="match status" value="1"/>
</dbReference>
<dbReference type="InterPro" id="IPR051017">
    <property type="entry name" value="Aldolase-II_Adducin_sf"/>
</dbReference>
<dbReference type="InterPro" id="IPR001303">
    <property type="entry name" value="Aldolase_II/adducin_N"/>
</dbReference>
<feature type="non-terminal residue" evidence="5">
    <location>
        <position position="1"/>
    </location>
</feature>
<dbReference type="Gene3D" id="3.40.225.10">
    <property type="entry name" value="Class II aldolase/adducin N-terminal domain"/>
    <property type="match status" value="2"/>
</dbReference>
<feature type="compositionally biased region" description="Basic and acidic residues" evidence="3">
    <location>
        <begin position="537"/>
        <end position="546"/>
    </location>
</feature>
<gene>
    <name evidence="5" type="ORF">GOODEAATRI_012247</name>
</gene>
<dbReference type="Pfam" id="PF00596">
    <property type="entry name" value="Aldolase_II"/>
    <property type="match status" value="2"/>
</dbReference>
<dbReference type="InterPro" id="IPR036409">
    <property type="entry name" value="Aldolase_II/adducin_N_sf"/>
</dbReference>
<evidence type="ECO:0000313" key="5">
    <source>
        <dbReference type="EMBL" id="MEQ2164975.1"/>
    </source>
</evidence>